<name>A0A6J4JVW3_9CHLR</name>
<organism evidence="2">
    <name type="scientific">uncultured Chloroflexota bacterium</name>
    <dbReference type="NCBI Taxonomy" id="166587"/>
    <lineage>
        <taxon>Bacteria</taxon>
        <taxon>Bacillati</taxon>
        <taxon>Chloroflexota</taxon>
        <taxon>environmental samples</taxon>
    </lineage>
</organism>
<proteinExistence type="predicted"/>
<sequence length="293" mass="31225">MPQQRISRRAMGAAAVGSAVGGVILALPQPAAFGEVSAGALAQATAVSPQGGVSPQPTPGAKREVRFYPVDPQFLAYYNQVDGPRTLGGAISPVTTTVDGMPAQYFEKARLENRTAANRTGNPAYNFEYGLLVDEMKAVRSLQPVGGDRSNVTYSTIQDQSEQSLRVSPPSNANGPQPRPDGSVFVPFSADLSSAPGHNIPPYFWEFINRADLFPGGWLHDIGLPVTPAIPAVVDKGRIIGANVQRFTGVPITVQAFQRTILTYDPANPAGYLTERANTGTDYMAVFPERVPV</sequence>
<reference evidence="2" key="1">
    <citation type="submission" date="2020-02" db="EMBL/GenBank/DDBJ databases">
        <authorList>
            <person name="Meier V. D."/>
        </authorList>
    </citation>
    <scope>NUCLEOTIDE SEQUENCE</scope>
    <source>
        <strain evidence="2">AVDCRST_MAG77</strain>
    </source>
</reference>
<accession>A0A6J4JVW3</accession>
<protein>
    <submittedName>
        <fullName evidence="2">Uncharacterized protein</fullName>
    </submittedName>
</protein>
<gene>
    <name evidence="2" type="ORF">AVDCRST_MAG77-4562</name>
</gene>
<dbReference type="EMBL" id="CADCTC010000239">
    <property type="protein sequence ID" value="CAA9289019.1"/>
    <property type="molecule type" value="Genomic_DNA"/>
</dbReference>
<evidence type="ECO:0000256" key="1">
    <source>
        <dbReference type="SAM" id="MobiDB-lite"/>
    </source>
</evidence>
<dbReference type="AlphaFoldDB" id="A0A6J4JVW3"/>
<feature type="compositionally biased region" description="Polar residues" evidence="1">
    <location>
        <begin position="157"/>
        <end position="175"/>
    </location>
</feature>
<evidence type="ECO:0000313" key="2">
    <source>
        <dbReference type="EMBL" id="CAA9289019.1"/>
    </source>
</evidence>
<feature type="region of interest" description="Disordered" evidence="1">
    <location>
        <begin position="157"/>
        <end position="188"/>
    </location>
</feature>